<reference evidence="3 5" key="2">
    <citation type="journal article" date="2014" name="BMC Genomics">
        <title>An improved genome release (version Mt4.0) for the model legume Medicago truncatula.</title>
        <authorList>
            <person name="Tang H."/>
            <person name="Krishnakumar V."/>
            <person name="Bidwell S."/>
            <person name="Rosen B."/>
            <person name="Chan A."/>
            <person name="Zhou S."/>
            <person name="Gentzbittel L."/>
            <person name="Childs K.L."/>
            <person name="Yandell M."/>
            <person name="Gundlach H."/>
            <person name="Mayer K.F."/>
            <person name="Schwartz D.C."/>
            <person name="Town C.D."/>
        </authorList>
    </citation>
    <scope>GENOME REANNOTATION</scope>
    <source>
        <strain evidence="3">A17</strain>
        <strain evidence="4 5">cv. Jemalong A17</strain>
    </source>
</reference>
<dbReference type="HOGENOM" id="CLU_858864_0_0_1"/>
<feature type="chain" id="PRO_5014500312" evidence="1">
    <location>
        <begin position="25"/>
        <end position="324"/>
    </location>
</feature>
<dbReference type="Proteomes" id="UP000002051">
    <property type="component" value="Chromosome 2"/>
</dbReference>
<organism evidence="3 5">
    <name type="scientific">Medicago truncatula</name>
    <name type="common">Barrel medic</name>
    <name type="synonym">Medicago tribuloides</name>
    <dbReference type="NCBI Taxonomy" id="3880"/>
    <lineage>
        <taxon>Eukaryota</taxon>
        <taxon>Viridiplantae</taxon>
        <taxon>Streptophyta</taxon>
        <taxon>Embryophyta</taxon>
        <taxon>Tracheophyta</taxon>
        <taxon>Spermatophyta</taxon>
        <taxon>Magnoliopsida</taxon>
        <taxon>eudicotyledons</taxon>
        <taxon>Gunneridae</taxon>
        <taxon>Pentapetalae</taxon>
        <taxon>rosids</taxon>
        <taxon>fabids</taxon>
        <taxon>Fabales</taxon>
        <taxon>Fabaceae</taxon>
        <taxon>Papilionoideae</taxon>
        <taxon>50 kb inversion clade</taxon>
        <taxon>NPAAA clade</taxon>
        <taxon>Hologalegina</taxon>
        <taxon>IRL clade</taxon>
        <taxon>Trifolieae</taxon>
        <taxon>Medicago</taxon>
    </lineage>
</organism>
<feature type="domain" description="DUF7794" evidence="2">
    <location>
        <begin position="27"/>
        <end position="246"/>
    </location>
</feature>
<evidence type="ECO:0000313" key="5">
    <source>
        <dbReference type="Proteomes" id="UP000002051"/>
    </source>
</evidence>
<protein>
    <submittedName>
        <fullName evidence="3">Membrane protein type I, putative</fullName>
    </submittedName>
</protein>
<keyword evidence="5" id="KW-1185">Reference proteome</keyword>
<evidence type="ECO:0000313" key="4">
    <source>
        <dbReference type="EnsemblPlants" id="KEH37066"/>
    </source>
</evidence>
<reference evidence="4" key="3">
    <citation type="submission" date="2015-04" db="UniProtKB">
        <authorList>
            <consortium name="EnsemblPlants"/>
        </authorList>
    </citation>
    <scope>IDENTIFICATION</scope>
    <source>
        <strain evidence="4">cv. Jemalong A17</strain>
    </source>
</reference>
<dbReference type="OrthoDB" id="1928130at2759"/>
<dbReference type="ExpressionAtlas" id="A0A072V612">
    <property type="expression patterns" value="differential"/>
</dbReference>
<name>A0A072V612_MEDTR</name>
<gene>
    <name evidence="4" type="primary">11412446</name>
    <name evidence="3" type="ordered locus">MTR_2g030560</name>
</gene>
<reference evidence="3 5" key="1">
    <citation type="journal article" date="2011" name="Nature">
        <title>The Medicago genome provides insight into the evolution of rhizobial symbioses.</title>
        <authorList>
            <person name="Young N.D."/>
            <person name="Debelle F."/>
            <person name="Oldroyd G.E."/>
            <person name="Geurts R."/>
            <person name="Cannon S.B."/>
            <person name="Udvardi M.K."/>
            <person name="Benedito V.A."/>
            <person name="Mayer K.F."/>
            <person name="Gouzy J."/>
            <person name="Schoof H."/>
            <person name="Van de Peer Y."/>
            <person name="Proost S."/>
            <person name="Cook D.R."/>
            <person name="Meyers B.C."/>
            <person name="Spannagl M."/>
            <person name="Cheung F."/>
            <person name="De Mita S."/>
            <person name="Krishnakumar V."/>
            <person name="Gundlach H."/>
            <person name="Zhou S."/>
            <person name="Mudge J."/>
            <person name="Bharti A.K."/>
            <person name="Murray J.D."/>
            <person name="Naoumkina M.A."/>
            <person name="Rosen B."/>
            <person name="Silverstein K.A."/>
            <person name="Tang H."/>
            <person name="Rombauts S."/>
            <person name="Zhao P.X."/>
            <person name="Zhou P."/>
            <person name="Barbe V."/>
            <person name="Bardou P."/>
            <person name="Bechner M."/>
            <person name="Bellec A."/>
            <person name="Berger A."/>
            <person name="Berges H."/>
            <person name="Bidwell S."/>
            <person name="Bisseling T."/>
            <person name="Choisne N."/>
            <person name="Couloux A."/>
            <person name="Denny R."/>
            <person name="Deshpande S."/>
            <person name="Dai X."/>
            <person name="Doyle J.J."/>
            <person name="Dudez A.M."/>
            <person name="Farmer A.D."/>
            <person name="Fouteau S."/>
            <person name="Franken C."/>
            <person name="Gibelin C."/>
            <person name="Gish J."/>
            <person name="Goldstein S."/>
            <person name="Gonzalez A.J."/>
            <person name="Green P.J."/>
            <person name="Hallab A."/>
            <person name="Hartog M."/>
            <person name="Hua A."/>
            <person name="Humphray S.J."/>
            <person name="Jeong D.H."/>
            <person name="Jing Y."/>
            <person name="Jocker A."/>
            <person name="Kenton S.M."/>
            <person name="Kim D.J."/>
            <person name="Klee K."/>
            <person name="Lai H."/>
            <person name="Lang C."/>
            <person name="Lin S."/>
            <person name="Macmil S.L."/>
            <person name="Magdelenat G."/>
            <person name="Matthews L."/>
            <person name="McCorrison J."/>
            <person name="Monaghan E.L."/>
            <person name="Mun J.H."/>
            <person name="Najar F.Z."/>
            <person name="Nicholson C."/>
            <person name="Noirot C."/>
            <person name="O'Bleness M."/>
            <person name="Paule C.R."/>
            <person name="Poulain J."/>
            <person name="Prion F."/>
            <person name="Qin B."/>
            <person name="Qu C."/>
            <person name="Retzel E.F."/>
            <person name="Riddle C."/>
            <person name="Sallet E."/>
            <person name="Samain S."/>
            <person name="Samson N."/>
            <person name="Sanders I."/>
            <person name="Saurat O."/>
            <person name="Scarpelli C."/>
            <person name="Schiex T."/>
            <person name="Segurens B."/>
            <person name="Severin A.J."/>
            <person name="Sherrier D.J."/>
            <person name="Shi R."/>
            <person name="Sims S."/>
            <person name="Singer S.R."/>
            <person name="Sinharoy S."/>
            <person name="Sterck L."/>
            <person name="Viollet A."/>
            <person name="Wang B.B."/>
            <person name="Wang K."/>
            <person name="Wang M."/>
            <person name="Wang X."/>
            <person name="Warfsmann J."/>
            <person name="Weissenbach J."/>
            <person name="White D.D."/>
            <person name="White J.D."/>
            <person name="Wiley G.B."/>
            <person name="Wincker P."/>
            <person name="Xing Y."/>
            <person name="Yang L."/>
            <person name="Yao Z."/>
            <person name="Ying F."/>
            <person name="Zhai J."/>
            <person name="Zhou L."/>
            <person name="Zuber A."/>
            <person name="Denarie J."/>
            <person name="Dixon R.A."/>
            <person name="May G.D."/>
            <person name="Schwartz D.C."/>
            <person name="Rogers J."/>
            <person name="Quetier F."/>
            <person name="Town C.D."/>
            <person name="Roe B.A."/>
        </authorList>
    </citation>
    <scope>NUCLEOTIDE SEQUENCE [LARGE SCALE GENOMIC DNA]</scope>
    <source>
        <strain evidence="3">A17</strain>
        <strain evidence="4 5">cv. Jemalong A17</strain>
    </source>
</reference>
<keyword evidence="1" id="KW-0732">Signal</keyword>
<sequence>MKFPVSVICTFLLFLSLSSPQARGDASGSVFFIDSSSHQFLRARSSNDEHPSISLKEVGAAVPVLLGFAPPSTLSASSSSKLNEVLIPNPFNRPRAVFLLEVNGINGLEKIVQDNPMFSKSLWDTNYIGSDRVDIQLPDENDVSVSSLDEQLEDCTDKEISDFSSSIGGSYAPDALEPLNGVLSVPLPNGALVNLHMSKEAERKFVIGLLSLTQNVKRAIQMHHDLSQTTLSPAELLTGRFNGIKERNMWMRVCKFERETVLSSFNIQCPGYNIGGDNNFLCHDFFKFMSINDMSCETIFFHFYPNVDEILIDRGRRIAIDLNY</sequence>
<evidence type="ECO:0000259" key="2">
    <source>
        <dbReference type="Pfam" id="PF25070"/>
    </source>
</evidence>
<proteinExistence type="predicted"/>
<dbReference type="Pfam" id="PF25070">
    <property type="entry name" value="DUF7794"/>
    <property type="match status" value="1"/>
</dbReference>
<evidence type="ECO:0000256" key="1">
    <source>
        <dbReference type="SAM" id="SignalP"/>
    </source>
</evidence>
<dbReference type="EMBL" id="CM001218">
    <property type="protein sequence ID" value="KEH37066.1"/>
    <property type="molecule type" value="Genomic_DNA"/>
</dbReference>
<accession>A0A072V612</accession>
<evidence type="ECO:0000313" key="3">
    <source>
        <dbReference type="EMBL" id="KEH37066.1"/>
    </source>
</evidence>
<dbReference type="AlphaFoldDB" id="A0A072V612"/>
<feature type="signal peptide" evidence="1">
    <location>
        <begin position="1"/>
        <end position="24"/>
    </location>
</feature>
<dbReference type="InterPro" id="IPR056696">
    <property type="entry name" value="DUF7794"/>
</dbReference>
<dbReference type="PANTHER" id="PTHR37735:SF1">
    <property type="entry name" value="OS08G0567000 PROTEIN"/>
    <property type="match status" value="1"/>
</dbReference>
<dbReference type="EnsemblPlants" id="KEH37066">
    <property type="protein sequence ID" value="KEH37066"/>
    <property type="gene ID" value="MTR_2g030560"/>
</dbReference>
<dbReference type="PANTHER" id="PTHR37735">
    <property type="entry name" value="OS08G0567000 PROTEIN"/>
    <property type="match status" value="1"/>
</dbReference>